<organism evidence="19 20">
    <name type="scientific">Eremothecium cymbalariae (strain CBS 270.75 / DBVPG 7215 / KCTC 17166 / NRRL Y-17582)</name>
    <name type="common">Yeast</name>
    <dbReference type="NCBI Taxonomy" id="931890"/>
    <lineage>
        <taxon>Eukaryota</taxon>
        <taxon>Fungi</taxon>
        <taxon>Dikarya</taxon>
        <taxon>Ascomycota</taxon>
        <taxon>Saccharomycotina</taxon>
        <taxon>Saccharomycetes</taxon>
        <taxon>Saccharomycetales</taxon>
        <taxon>Saccharomycetaceae</taxon>
        <taxon>Eremothecium</taxon>
    </lineage>
</organism>
<dbReference type="PROSITE" id="PS50172">
    <property type="entry name" value="BRCT"/>
    <property type="match status" value="1"/>
</dbReference>
<keyword evidence="14 17" id="KW-0539">Nucleus</keyword>
<dbReference type="GO" id="GO:0003887">
    <property type="term" value="F:DNA-directed DNA polymerase activity"/>
    <property type="evidence" value="ECO:0007669"/>
    <property type="project" value="UniProtKB-UniRule"/>
</dbReference>
<evidence type="ECO:0000256" key="8">
    <source>
        <dbReference type="ARBA" id="ARBA00022763"/>
    </source>
</evidence>
<evidence type="ECO:0000256" key="6">
    <source>
        <dbReference type="ARBA" id="ARBA00022695"/>
    </source>
</evidence>
<keyword evidence="9" id="KW-0460">Magnesium</keyword>
<dbReference type="InterPro" id="IPR002008">
    <property type="entry name" value="DNA_pol_X_beta-like"/>
</dbReference>
<dbReference type="PRINTS" id="PR00870">
    <property type="entry name" value="DNAPOLXBETA"/>
</dbReference>
<dbReference type="InterPro" id="IPR002054">
    <property type="entry name" value="DNA-dir_DNA_pol_X"/>
</dbReference>
<proteinExistence type="inferred from homology"/>
<gene>
    <name evidence="19" type="ordered locus">Ecym_1342</name>
</gene>
<dbReference type="STRING" id="931890.G8JNB2"/>
<dbReference type="Pfam" id="PF14716">
    <property type="entry name" value="HHH_8"/>
    <property type="match status" value="1"/>
</dbReference>
<dbReference type="HOGENOM" id="CLU_008698_3_1_1"/>
<comment type="similarity">
    <text evidence="17">Belongs to the DNA polymerase type-X family.</text>
</comment>
<feature type="active site" description="Nucleophile; Schiff-base intermediate with DNA; for 5'-dRP lyase activity" evidence="16">
    <location>
        <position position="213"/>
    </location>
</feature>
<evidence type="ECO:0000259" key="18">
    <source>
        <dbReference type="PROSITE" id="PS50172"/>
    </source>
</evidence>
<dbReference type="PRINTS" id="PR00869">
    <property type="entry name" value="DNAPOLX"/>
</dbReference>
<dbReference type="RefSeq" id="XP_003644393.1">
    <property type="nucleotide sequence ID" value="XM_003644345.1"/>
</dbReference>
<dbReference type="Gene3D" id="3.40.50.10190">
    <property type="entry name" value="BRCT domain"/>
    <property type="match status" value="1"/>
</dbReference>
<evidence type="ECO:0000313" key="20">
    <source>
        <dbReference type="Proteomes" id="UP000006790"/>
    </source>
</evidence>
<keyword evidence="6 17" id="KW-0548">Nucleotidyltransferase</keyword>
<dbReference type="Gene3D" id="3.30.210.10">
    <property type="entry name" value="DNA polymerase, thumb domain"/>
    <property type="match status" value="1"/>
</dbReference>
<evidence type="ECO:0000256" key="4">
    <source>
        <dbReference type="ARBA" id="ARBA00022490"/>
    </source>
</evidence>
<dbReference type="OMA" id="DFFCCKW"/>
<keyword evidence="12 17" id="KW-0234">DNA repair</keyword>
<dbReference type="Gene3D" id="3.30.460.10">
    <property type="entry name" value="Beta Polymerase, domain 2"/>
    <property type="match status" value="1"/>
</dbReference>
<comment type="cofactor">
    <cofactor evidence="1">
        <name>Mn(2+)</name>
        <dbReference type="ChEBI" id="CHEBI:29035"/>
    </cofactor>
</comment>
<dbReference type="Proteomes" id="UP000006790">
    <property type="component" value="Chromosome 1"/>
</dbReference>
<evidence type="ECO:0000256" key="7">
    <source>
        <dbReference type="ARBA" id="ARBA00022723"/>
    </source>
</evidence>
<keyword evidence="4" id="KW-0963">Cytoplasm</keyword>
<keyword evidence="20" id="KW-1185">Reference proteome</keyword>
<accession>G8JNB2</accession>
<dbReference type="InterPro" id="IPR043519">
    <property type="entry name" value="NT_sf"/>
</dbReference>
<dbReference type="Gene3D" id="1.10.150.20">
    <property type="entry name" value="5' to 3' exonuclease, C-terminal subdomain"/>
    <property type="match status" value="1"/>
</dbReference>
<dbReference type="InterPro" id="IPR029398">
    <property type="entry name" value="PolB_thumb"/>
</dbReference>
<evidence type="ECO:0000256" key="15">
    <source>
        <dbReference type="ARBA" id="ARBA00049244"/>
    </source>
</evidence>
<protein>
    <recommendedName>
        <fullName evidence="17">DNA polymerase</fullName>
        <ecNumber evidence="17">2.7.7.7</ecNumber>
    </recommendedName>
</protein>
<evidence type="ECO:0000313" key="19">
    <source>
        <dbReference type="EMBL" id="AET37576.1"/>
    </source>
</evidence>
<dbReference type="Gene3D" id="1.10.150.110">
    <property type="entry name" value="DNA polymerase beta, N-terminal domain-like"/>
    <property type="match status" value="1"/>
</dbReference>
<name>G8JNB2_ERECY</name>
<dbReference type="InterPro" id="IPR022312">
    <property type="entry name" value="DNA_pol_X"/>
</dbReference>
<evidence type="ECO:0000256" key="17">
    <source>
        <dbReference type="RuleBase" id="RU366014"/>
    </source>
</evidence>
<dbReference type="GO" id="GO:0046872">
    <property type="term" value="F:metal ion binding"/>
    <property type="evidence" value="ECO:0007669"/>
    <property type="project" value="UniProtKB-UniRule"/>
</dbReference>
<feature type="domain" description="BRCT" evidence="18">
    <location>
        <begin position="1"/>
        <end position="107"/>
    </location>
</feature>
<dbReference type="KEGG" id="erc:Ecym_1342"/>
<dbReference type="Pfam" id="PF14792">
    <property type="entry name" value="DNA_pol_B_palm"/>
    <property type="match status" value="1"/>
</dbReference>
<evidence type="ECO:0000256" key="13">
    <source>
        <dbReference type="ARBA" id="ARBA00023239"/>
    </source>
</evidence>
<dbReference type="EC" id="2.7.7.7" evidence="17"/>
<dbReference type="GO" id="GO:0005634">
    <property type="term" value="C:nucleus"/>
    <property type="evidence" value="ECO:0007669"/>
    <property type="project" value="UniProtKB-SubCell"/>
</dbReference>
<evidence type="ECO:0000256" key="12">
    <source>
        <dbReference type="ARBA" id="ARBA00023204"/>
    </source>
</evidence>
<comment type="function">
    <text evidence="17">DNA polymerase that functions in several pathways of DNA repair. Involved in base excision repair (BER) responsible for repair of lesions that give rise to abasic (AP) sites in DNA. Also contributes to DNA double-strand break repair by non-homologous end joining and homologous recombination. Has both template-dependent and template-independent (terminal transferase) DNA polymerase activities. Has also a 5'-deoxyribose-5-phosphate lyase (dRP lyase) activity.</text>
</comment>
<evidence type="ECO:0000256" key="16">
    <source>
        <dbReference type="PIRSR" id="PIRSR622312-50"/>
    </source>
</evidence>
<evidence type="ECO:0000256" key="14">
    <source>
        <dbReference type="ARBA" id="ARBA00023242"/>
    </source>
</evidence>
<dbReference type="SUPFAM" id="SSF47802">
    <property type="entry name" value="DNA polymerase beta, N-terminal domain-like"/>
    <property type="match status" value="1"/>
</dbReference>
<dbReference type="EMBL" id="CP002497">
    <property type="protein sequence ID" value="AET37576.1"/>
    <property type="molecule type" value="Genomic_DNA"/>
</dbReference>
<dbReference type="InterPro" id="IPR036420">
    <property type="entry name" value="BRCT_dom_sf"/>
</dbReference>
<keyword evidence="13" id="KW-0456">Lyase</keyword>
<keyword evidence="5 17" id="KW-0808">Transferase</keyword>
<dbReference type="OrthoDB" id="205514at2759"/>
<evidence type="ECO:0000256" key="1">
    <source>
        <dbReference type="ARBA" id="ARBA00001936"/>
    </source>
</evidence>
<evidence type="ECO:0000256" key="11">
    <source>
        <dbReference type="ARBA" id="ARBA00023125"/>
    </source>
</evidence>
<dbReference type="FunCoup" id="G8JNB2">
    <property type="interactions" value="257"/>
</dbReference>
<keyword evidence="11" id="KW-0238">DNA-binding</keyword>
<reference evidence="20" key="1">
    <citation type="journal article" date="2012" name="G3 (Bethesda)">
        <title>Pichia sorbitophila, an interspecies yeast hybrid reveals early steps of genome resolution following polyploidization.</title>
        <authorList>
            <person name="Leh Louis V."/>
            <person name="Despons L."/>
            <person name="Friedrich A."/>
            <person name="Martin T."/>
            <person name="Durrens P."/>
            <person name="Casaregola S."/>
            <person name="Neuveglise C."/>
            <person name="Fairhead C."/>
            <person name="Marck C."/>
            <person name="Cruz J.A."/>
            <person name="Straub M.L."/>
            <person name="Kugler V."/>
            <person name="Sacerdot C."/>
            <person name="Uzunov Z."/>
            <person name="Thierry A."/>
            <person name="Weiss S."/>
            <person name="Bleykasten C."/>
            <person name="De Montigny J."/>
            <person name="Jacques N."/>
            <person name="Jung P."/>
            <person name="Lemaire M."/>
            <person name="Mallet S."/>
            <person name="Morel G."/>
            <person name="Richard G.F."/>
            <person name="Sarkar A."/>
            <person name="Savel G."/>
            <person name="Schacherer J."/>
            <person name="Seret M.L."/>
            <person name="Talla E."/>
            <person name="Samson G."/>
            <person name="Jubin C."/>
            <person name="Poulain J."/>
            <person name="Vacherie B."/>
            <person name="Barbe V."/>
            <person name="Pelletier E."/>
            <person name="Sherman D.J."/>
            <person name="Westhof E."/>
            <person name="Weissenbach J."/>
            <person name="Baret P.V."/>
            <person name="Wincker P."/>
            <person name="Gaillardin C."/>
            <person name="Dujon B."/>
            <person name="Souciet J.L."/>
        </authorList>
    </citation>
    <scope>NUCLEOTIDE SEQUENCE [LARGE SCALE GENOMIC DNA]</scope>
    <source>
        <strain evidence="20">CBS 270.75 / DBVPG 7215 / KCTC 17166 / NRRL Y-17582</strain>
    </source>
</reference>
<evidence type="ECO:0000256" key="3">
    <source>
        <dbReference type="ARBA" id="ARBA00004123"/>
    </source>
</evidence>
<dbReference type="eggNOG" id="KOG2534">
    <property type="taxonomic scope" value="Eukaryota"/>
</dbReference>
<dbReference type="InterPro" id="IPR018944">
    <property type="entry name" value="DNA_pol_lambd_fingers_domain"/>
</dbReference>
<evidence type="ECO:0000256" key="10">
    <source>
        <dbReference type="ARBA" id="ARBA00022932"/>
    </source>
</evidence>
<dbReference type="GeneID" id="11471400"/>
<evidence type="ECO:0000256" key="2">
    <source>
        <dbReference type="ARBA" id="ARBA00001946"/>
    </source>
</evidence>
<dbReference type="InterPro" id="IPR027421">
    <property type="entry name" value="DNA_pol_lamdba_lyase_dom_sf"/>
</dbReference>
<comment type="cofactor">
    <cofactor evidence="2">
        <name>Mg(2+)</name>
        <dbReference type="ChEBI" id="CHEBI:18420"/>
    </cofactor>
</comment>
<dbReference type="Pfam" id="PF14791">
    <property type="entry name" value="DNA_pol_B_thumb"/>
    <property type="match status" value="1"/>
</dbReference>
<keyword evidence="10 17" id="KW-0239">DNA-directed DNA polymerase</keyword>
<comment type="catalytic activity">
    <reaction evidence="15 17">
        <text>DNA(n) + a 2'-deoxyribonucleoside 5'-triphosphate = DNA(n+1) + diphosphate</text>
        <dbReference type="Rhea" id="RHEA:22508"/>
        <dbReference type="Rhea" id="RHEA-COMP:17339"/>
        <dbReference type="Rhea" id="RHEA-COMP:17340"/>
        <dbReference type="ChEBI" id="CHEBI:33019"/>
        <dbReference type="ChEBI" id="CHEBI:61560"/>
        <dbReference type="ChEBI" id="CHEBI:173112"/>
        <dbReference type="EC" id="2.7.7.7"/>
    </reaction>
</comment>
<dbReference type="GO" id="GO:0006284">
    <property type="term" value="P:base-excision repair"/>
    <property type="evidence" value="ECO:0007669"/>
    <property type="project" value="TreeGrafter"/>
</dbReference>
<dbReference type="PANTHER" id="PTHR11276:SF42">
    <property type="entry name" value="DNA POLYMERASE BETA"/>
    <property type="match status" value="1"/>
</dbReference>
<evidence type="ECO:0000256" key="5">
    <source>
        <dbReference type="ARBA" id="ARBA00022679"/>
    </source>
</evidence>
<dbReference type="InterPro" id="IPR010996">
    <property type="entry name" value="HHH_MUS81"/>
</dbReference>
<dbReference type="InParanoid" id="G8JNB2"/>
<dbReference type="InterPro" id="IPR037160">
    <property type="entry name" value="DNA_Pol_thumb_sf"/>
</dbReference>
<comment type="subcellular location">
    <subcellularLocation>
        <location evidence="3 17">Nucleus</location>
    </subcellularLocation>
</comment>
<dbReference type="GO" id="GO:0016829">
    <property type="term" value="F:lyase activity"/>
    <property type="evidence" value="ECO:0007669"/>
    <property type="project" value="UniProtKB-KW"/>
</dbReference>
<dbReference type="GO" id="GO:0003677">
    <property type="term" value="F:DNA binding"/>
    <property type="evidence" value="ECO:0007669"/>
    <property type="project" value="UniProtKB-UniRule"/>
</dbReference>
<dbReference type="CDD" id="cd00141">
    <property type="entry name" value="NT_POLXc"/>
    <property type="match status" value="1"/>
</dbReference>
<keyword evidence="8 17" id="KW-0227">DNA damage</keyword>
<dbReference type="InterPro" id="IPR028207">
    <property type="entry name" value="DNA_pol_B_palm_palm"/>
</dbReference>
<dbReference type="InterPro" id="IPR001357">
    <property type="entry name" value="BRCT_dom"/>
</dbReference>
<dbReference type="SUPFAM" id="SSF81585">
    <property type="entry name" value="PsbU/PolX domain-like"/>
    <property type="match status" value="1"/>
</dbReference>
<sequence length="531" mass="60607">MFKGHKFVILPTSRTPKCRVVAGLIEKHGGEVVGGSSEGGGGDHVIYLIQDSYLNAGDEVKNMEVFRLESDVDLQRLNWDVVRPVRLSWVSECLKQGEMVCRDEFAVKQGWCGSSSKERRLSPDRKRRKVQETVKQEGQGQGQERRVEQSLGENVIISEALQRLATKSNLQGEPFKRRAYMMASAALLECGHPVRTYEDALALPDVGSGIATKIAQLVANGGRIPGLELDLSEQEKILEYFVQCHEVGPTTASQWQALHYKSFKDVLTHTKQWNLHWSILYGMRFFEEWQLRMPRSEVEEHLEFIRKHAQPGLVIEAMGSYRRGRKDCGDIDLLVYREGCEDVAMLSQDLEQLVRRLVKVDYIVCPLQLSEALQPLFASQIRQLLQNLGVEYSGRFGDGKMHLKKFYCAVRLPGSHCSATTLAPVVPYKDIDKTLFAAWSQSEAHPHRCRRLDLLCCKWSEIGAHRLYFTGDDELNKTMRTRAAKQNMNLNQHGLFYRDSEACIESFDEYRIMQLLGIPKLVPTERSRVRF</sequence>
<evidence type="ECO:0000256" key="9">
    <source>
        <dbReference type="ARBA" id="ARBA00022842"/>
    </source>
</evidence>
<dbReference type="SUPFAM" id="SSF81301">
    <property type="entry name" value="Nucleotidyltransferase"/>
    <property type="match status" value="1"/>
</dbReference>
<dbReference type="SMART" id="SM00483">
    <property type="entry name" value="POLXc"/>
    <property type="match status" value="1"/>
</dbReference>
<dbReference type="PANTHER" id="PTHR11276">
    <property type="entry name" value="DNA POLYMERASE TYPE-X FAMILY MEMBER"/>
    <property type="match status" value="1"/>
</dbReference>
<dbReference type="Pfam" id="PF10391">
    <property type="entry name" value="DNA_pol_lambd_f"/>
    <property type="match status" value="1"/>
</dbReference>
<dbReference type="GO" id="GO:0006303">
    <property type="term" value="P:double-strand break repair via nonhomologous end joining"/>
    <property type="evidence" value="ECO:0007669"/>
    <property type="project" value="TreeGrafter"/>
</dbReference>
<dbReference type="AlphaFoldDB" id="G8JNB2"/>
<keyword evidence="7" id="KW-0479">Metal-binding</keyword>